<organism evidence="2 3">
    <name type="scientific">Caenorhabditis nigoni</name>
    <dbReference type="NCBI Taxonomy" id="1611254"/>
    <lineage>
        <taxon>Eukaryota</taxon>
        <taxon>Metazoa</taxon>
        <taxon>Ecdysozoa</taxon>
        <taxon>Nematoda</taxon>
        <taxon>Chromadorea</taxon>
        <taxon>Rhabditida</taxon>
        <taxon>Rhabditina</taxon>
        <taxon>Rhabditomorpha</taxon>
        <taxon>Rhabditoidea</taxon>
        <taxon>Rhabditidae</taxon>
        <taxon>Peloderinae</taxon>
        <taxon>Caenorhabditis</taxon>
    </lineage>
</organism>
<keyword evidence="1" id="KW-0812">Transmembrane</keyword>
<feature type="transmembrane region" description="Helical" evidence="1">
    <location>
        <begin position="67"/>
        <end position="87"/>
    </location>
</feature>
<accession>A0A2G5T4H6</accession>
<comment type="caution">
    <text evidence="2">The sequence shown here is derived from an EMBL/GenBank/DDBJ whole genome shotgun (WGS) entry which is preliminary data.</text>
</comment>
<reference evidence="3" key="1">
    <citation type="submission" date="2017-10" db="EMBL/GenBank/DDBJ databases">
        <title>Rapid genome shrinkage in a self-fertile nematode reveals novel sperm competition proteins.</title>
        <authorList>
            <person name="Yin D."/>
            <person name="Schwarz E.M."/>
            <person name="Thomas C.G."/>
            <person name="Felde R.L."/>
            <person name="Korf I.F."/>
            <person name="Cutter A.D."/>
            <person name="Schartner C.M."/>
            <person name="Ralston E.J."/>
            <person name="Meyer B.J."/>
            <person name="Haag E.S."/>
        </authorList>
    </citation>
    <scope>NUCLEOTIDE SEQUENCE [LARGE SCALE GENOMIC DNA]</scope>
    <source>
        <strain evidence="3">JU1422</strain>
    </source>
</reference>
<keyword evidence="1" id="KW-0472">Membrane</keyword>
<name>A0A2G5T4H6_9PELO</name>
<evidence type="ECO:0000313" key="2">
    <source>
        <dbReference type="EMBL" id="PIC22069.1"/>
    </source>
</evidence>
<proteinExistence type="predicted"/>
<gene>
    <name evidence="2" type="primary">Cnig_chr_X.g26677</name>
    <name evidence="2" type="ORF">B9Z55_026677</name>
</gene>
<evidence type="ECO:0000313" key="3">
    <source>
        <dbReference type="Proteomes" id="UP000230233"/>
    </source>
</evidence>
<protein>
    <submittedName>
        <fullName evidence="2">Uncharacterized protein</fullName>
    </submittedName>
</protein>
<keyword evidence="1" id="KW-1133">Transmembrane helix</keyword>
<evidence type="ECO:0000256" key="1">
    <source>
        <dbReference type="SAM" id="Phobius"/>
    </source>
</evidence>
<dbReference type="EMBL" id="PDUG01000006">
    <property type="protein sequence ID" value="PIC22069.1"/>
    <property type="molecule type" value="Genomic_DNA"/>
</dbReference>
<sequence>MATQNFSALEHNEEKTSQEHMFNVENILVVTSAVFIIASLYFMIRLVKKIGKVNTKAFAFVRKQRVISLYFVLGNVFLMLLFDALFVRVPISGLIPSLCTNSKVLEK</sequence>
<dbReference type="Proteomes" id="UP000230233">
    <property type="component" value="Chromosome X"/>
</dbReference>
<feature type="transmembrane region" description="Helical" evidence="1">
    <location>
        <begin position="27"/>
        <end position="47"/>
    </location>
</feature>
<dbReference type="AlphaFoldDB" id="A0A2G5T4H6"/>
<keyword evidence="3" id="KW-1185">Reference proteome</keyword>